<proteinExistence type="inferred from homology"/>
<sequence>MTQTQVKKCHFCLNQISDVDYKDITTLQNFTNSYGQILPRRRTGVCSKHQRKLANAVKRARMMALLLFTNR</sequence>
<dbReference type="PANTHER" id="PTHR13479">
    <property type="entry name" value="30S RIBOSOMAL PROTEIN S18"/>
    <property type="match status" value="1"/>
</dbReference>
<dbReference type="Pfam" id="PF01084">
    <property type="entry name" value="Ribosomal_S18"/>
    <property type="match status" value="1"/>
</dbReference>
<gene>
    <name evidence="4" type="primary">rpsR</name>
    <name evidence="6" type="ORF">UT42_C0011G0008</name>
</gene>
<dbReference type="EMBL" id="LBWS01000011">
    <property type="protein sequence ID" value="KKR15023.1"/>
    <property type="molecule type" value="Genomic_DNA"/>
</dbReference>
<dbReference type="NCBIfam" id="TIGR00165">
    <property type="entry name" value="S18"/>
    <property type="match status" value="1"/>
</dbReference>
<evidence type="ECO:0000256" key="2">
    <source>
        <dbReference type="ARBA" id="ARBA00022980"/>
    </source>
</evidence>
<keyword evidence="4" id="KW-0699">rRNA-binding</keyword>
<dbReference type="PRINTS" id="PR00974">
    <property type="entry name" value="RIBOSOMALS18"/>
</dbReference>
<name>A0A0G0NHN4_9BACT</name>
<reference evidence="6 7" key="1">
    <citation type="journal article" date="2015" name="Nature">
        <title>rRNA introns, odd ribosomes, and small enigmatic genomes across a large radiation of phyla.</title>
        <authorList>
            <person name="Brown C.T."/>
            <person name="Hug L.A."/>
            <person name="Thomas B.C."/>
            <person name="Sharon I."/>
            <person name="Castelle C.J."/>
            <person name="Singh A."/>
            <person name="Wilkins M.J."/>
            <person name="Williams K.H."/>
            <person name="Banfield J.F."/>
        </authorList>
    </citation>
    <scope>NUCLEOTIDE SEQUENCE [LARGE SCALE GENOMIC DNA]</scope>
</reference>
<evidence type="ECO:0000313" key="7">
    <source>
        <dbReference type="Proteomes" id="UP000034048"/>
    </source>
</evidence>
<dbReference type="GO" id="GO:0022627">
    <property type="term" value="C:cytosolic small ribosomal subunit"/>
    <property type="evidence" value="ECO:0007669"/>
    <property type="project" value="TreeGrafter"/>
</dbReference>
<dbReference type="InterPro" id="IPR036870">
    <property type="entry name" value="Ribosomal_bS18_sf"/>
</dbReference>
<dbReference type="HAMAP" id="MF_00270">
    <property type="entry name" value="Ribosomal_bS18"/>
    <property type="match status" value="1"/>
</dbReference>
<keyword evidence="4" id="KW-0694">RNA-binding</keyword>
<accession>A0A0G0NHN4</accession>
<comment type="function">
    <text evidence="4">Binds as a heterodimer with protein bS6 to the central domain of the 16S rRNA, where it helps stabilize the platform of the 30S subunit.</text>
</comment>
<evidence type="ECO:0000256" key="3">
    <source>
        <dbReference type="ARBA" id="ARBA00023274"/>
    </source>
</evidence>
<dbReference type="Gene3D" id="4.10.640.10">
    <property type="entry name" value="Ribosomal protein S18"/>
    <property type="match status" value="1"/>
</dbReference>
<dbReference type="GO" id="GO:0070181">
    <property type="term" value="F:small ribosomal subunit rRNA binding"/>
    <property type="evidence" value="ECO:0007669"/>
    <property type="project" value="TreeGrafter"/>
</dbReference>
<dbReference type="InterPro" id="IPR001648">
    <property type="entry name" value="Ribosomal_bS18"/>
</dbReference>
<evidence type="ECO:0000313" key="6">
    <source>
        <dbReference type="EMBL" id="KKR15023.1"/>
    </source>
</evidence>
<keyword evidence="2 4" id="KW-0689">Ribosomal protein</keyword>
<organism evidence="6 7">
    <name type="scientific">Candidatus Falkowbacteria bacterium GW2011_GWA2_39_24</name>
    <dbReference type="NCBI Taxonomy" id="1618634"/>
    <lineage>
        <taxon>Bacteria</taxon>
        <taxon>Candidatus Falkowiibacteriota</taxon>
    </lineage>
</organism>
<dbReference type="SUPFAM" id="SSF46911">
    <property type="entry name" value="Ribosomal protein S18"/>
    <property type="match status" value="1"/>
</dbReference>
<comment type="subunit">
    <text evidence="4">Part of the 30S ribosomal subunit. Forms a tight heterodimer with protein bS6.</text>
</comment>
<dbReference type="Proteomes" id="UP000034048">
    <property type="component" value="Unassembled WGS sequence"/>
</dbReference>
<dbReference type="GO" id="GO:0003735">
    <property type="term" value="F:structural constituent of ribosome"/>
    <property type="evidence" value="ECO:0007669"/>
    <property type="project" value="InterPro"/>
</dbReference>
<dbReference type="AlphaFoldDB" id="A0A0G0NHN4"/>
<evidence type="ECO:0000256" key="1">
    <source>
        <dbReference type="ARBA" id="ARBA00005589"/>
    </source>
</evidence>
<keyword evidence="3 4" id="KW-0687">Ribonucleoprotein</keyword>
<dbReference type="GO" id="GO:0006412">
    <property type="term" value="P:translation"/>
    <property type="evidence" value="ECO:0007669"/>
    <property type="project" value="UniProtKB-UniRule"/>
</dbReference>
<comment type="caution">
    <text evidence="6">The sequence shown here is derived from an EMBL/GenBank/DDBJ whole genome shotgun (WGS) entry which is preliminary data.</text>
</comment>
<evidence type="ECO:0000256" key="5">
    <source>
        <dbReference type="RuleBase" id="RU003910"/>
    </source>
</evidence>
<protein>
    <recommendedName>
        <fullName evidence="4">Small ribosomal subunit protein bS18</fullName>
    </recommendedName>
</protein>
<dbReference type="PANTHER" id="PTHR13479:SF40">
    <property type="entry name" value="SMALL RIBOSOMAL SUBUNIT PROTEIN BS18M"/>
    <property type="match status" value="1"/>
</dbReference>
<evidence type="ECO:0000256" key="4">
    <source>
        <dbReference type="HAMAP-Rule" id="MF_00270"/>
    </source>
</evidence>
<comment type="similarity">
    <text evidence="1 4 5">Belongs to the bacterial ribosomal protein bS18 family.</text>
</comment>